<keyword evidence="3 5" id="KW-0106">Calcium</keyword>
<gene>
    <name evidence="7" type="ORF">OTI717_LOCUS34524</name>
</gene>
<proteinExistence type="predicted"/>
<sequence length="830" mass="98332">DPLGLFTIDSNNQSLIFLDESLARSYIYPLTLTIIDISQNELINSTVTIFISNIGIHFPCPSYLKSSPYIFTYESLSSNILDPLTNHEYKSLIIRAFDPFTPINGEASNQAECIINNEIEYRNNLQIENLNFIFENEFLNGYINDTFGLSSYIYNSKQEPIEIKIKKDFSDIKYYLLNAINKKIFQSDEYAGLIKYNSFNKFQYKKYSLIIYAKYQTLITFIRLNILINYKNFNKKISLQSIYEFKLYTPFVNNYTIGYINTKNQNFIILNENILPIISIDQTGRLFIKNRTLLLINENFYDFLIQNEDLEIIRIQIFILAQRQYTYECILNYLNNINDKQLIGFIDILNNNNNNETESLWYEKSYYLLNYNNLFLLDRQHGLLYYKDQNQTINDDLLLLIQIDNSRCLITVEKHFLQPSYLMIRNGSSLHIEMKEQYHIEKSSGQIKLHNNTIINYNIIPSQSPIFSNNFYEFTLNLTNTTNEKLFIGQISAQPYNINRSHLIYKFINRNKYFNINPDNGIIEYIPSKSYNKTQEHIQILVHDVIYNQNTTINVTIYINRQTLTTLIYHKTISEILPPGSLIFQTNYSLKENYQYYLKDYNINFFEINSTTSEVFLRNYLIDKFYSFKILIKPIEEIFIIKLTIIDYNNYQPNFYNLPLNLSLSLSNKFLTKISSYDYDLNTNQIVHYYLLDKNQEKIFSLNQTNGILELNNKKYLNQTNIQLYIGITDNLYLTKSYIQIHFYNYTKNLPKFSSDEYIFYYDQTRSILGQIIAYDNDLNDEISYEIYLQSKSISIDRYSGTIKVEKNFSFIKPSIEFYASAKDLAKQIV</sequence>
<keyword evidence="4" id="KW-0472">Membrane</keyword>
<organism evidence="7 8">
    <name type="scientific">Rotaria sordida</name>
    <dbReference type="NCBI Taxonomy" id="392033"/>
    <lineage>
        <taxon>Eukaryota</taxon>
        <taxon>Metazoa</taxon>
        <taxon>Spiralia</taxon>
        <taxon>Gnathifera</taxon>
        <taxon>Rotifera</taxon>
        <taxon>Eurotatoria</taxon>
        <taxon>Bdelloidea</taxon>
        <taxon>Philodinida</taxon>
        <taxon>Philodinidae</taxon>
        <taxon>Rotaria</taxon>
    </lineage>
</organism>
<evidence type="ECO:0000256" key="2">
    <source>
        <dbReference type="ARBA" id="ARBA00022737"/>
    </source>
</evidence>
<dbReference type="GO" id="GO:0008013">
    <property type="term" value="F:beta-catenin binding"/>
    <property type="evidence" value="ECO:0007669"/>
    <property type="project" value="TreeGrafter"/>
</dbReference>
<evidence type="ECO:0000256" key="4">
    <source>
        <dbReference type="ARBA" id="ARBA00023136"/>
    </source>
</evidence>
<evidence type="ECO:0000313" key="7">
    <source>
        <dbReference type="EMBL" id="CAF4111364.1"/>
    </source>
</evidence>
<dbReference type="AlphaFoldDB" id="A0A819VM60"/>
<dbReference type="EMBL" id="CAJOAX010012390">
    <property type="protein sequence ID" value="CAF4111364.1"/>
    <property type="molecule type" value="Genomic_DNA"/>
</dbReference>
<dbReference type="CDD" id="cd11304">
    <property type="entry name" value="Cadherin_repeat"/>
    <property type="match status" value="2"/>
</dbReference>
<feature type="non-terminal residue" evidence="7">
    <location>
        <position position="1"/>
    </location>
</feature>
<dbReference type="GO" id="GO:0045296">
    <property type="term" value="F:cadherin binding"/>
    <property type="evidence" value="ECO:0007669"/>
    <property type="project" value="TreeGrafter"/>
</dbReference>
<feature type="domain" description="Cadherin" evidence="6">
    <location>
        <begin position="671"/>
        <end position="753"/>
    </location>
</feature>
<comment type="subcellular location">
    <subcellularLocation>
        <location evidence="1">Membrane</location>
    </subcellularLocation>
</comment>
<name>A0A819VM60_9BILA</name>
<evidence type="ECO:0000256" key="1">
    <source>
        <dbReference type="ARBA" id="ARBA00004370"/>
    </source>
</evidence>
<protein>
    <recommendedName>
        <fullName evidence="6">Cadherin domain-containing protein</fullName>
    </recommendedName>
</protein>
<dbReference type="GO" id="GO:0007156">
    <property type="term" value="P:homophilic cell adhesion via plasma membrane adhesion molecules"/>
    <property type="evidence" value="ECO:0007669"/>
    <property type="project" value="InterPro"/>
</dbReference>
<evidence type="ECO:0000259" key="6">
    <source>
        <dbReference type="PROSITE" id="PS50268"/>
    </source>
</evidence>
<comment type="caution">
    <text evidence="7">The sequence shown here is derived from an EMBL/GenBank/DDBJ whole genome shotgun (WGS) entry which is preliminary data.</text>
</comment>
<keyword evidence="2" id="KW-0677">Repeat</keyword>
<dbReference type="PANTHER" id="PTHR24027">
    <property type="entry name" value="CADHERIN-23"/>
    <property type="match status" value="1"/>
</dbReference>
<dbReference type="GO" id="GO:0016342">
    <property type="term" value="C:catenin complex"/>
    <property type="evidence" value="ECO:0007669"/>
    <property type="project" value="TreeGrafter"/>
</dbReference>
<accession>A0A819VM60</accession>
<dbReference type="InterPro" id="IPR002126">
    <property type="entry name" value="Cadherin-like_dom"/>
</dbReference>
<dbReference type="InterPro" id="IPR039808">
    <property type="entry name" value="Cadherin"/>
</dbReference>
<dbReference type="PANTHER" id="PTHR24027:SF442">
    <property type="entry name" value="PROTOCADHERIN-15 ISOFORM X1"/>
    <property type="match status" value="1"/>
</dbReference>
<evidence type="ECO:0000256" key="5">
    <source>
        <dbReference type="PROSITE-ProRule" id="PRU00043"/>
    </source>
</evidence>
<dbReference type="Gene3D" id="2.60.40.60">
    <property type="entry name" value="Cadherins"/>
    <property type="match status" value="3"/>
</dbReference>
<feature type="non-terminal residue" evidence="7">
    <location>
        <position position="830"/>
    </location>
</feature>
<dbReference type="Proteomes" id="UP000663823">
    <property type="component" value="Unassembled WGS sequence"/>
</dbReference>
<evidence type="ECO:0000256" key="3">
    <source>
        <dbReference type="ARBA" id="ARBA00022837"/>
    </source>
</evidence>
<dbReference type="InterPro" id="IPR015919">
    <property type="entry name" value="Cadherin-like_sf"/>
</dbReference>
<dbReference type="PROSITE" id="PS50268">
    <property type="entry name" value="CADHERIN_2"/>
    <property type="match status" value="1"/>
</dbReference>
<reference evidence="7" key="1">
    <citation type="submission" date="2021-02" db="EMBL/GenBank/DDBJ databases">
        <authorList>
            <person name="Nowell W R."/>
        </authorList>
    </citation>
    <scope>NUCLEOTIDE SEQUENCE</scope>
</reference>
<dbReference type="SUPFAM" id="SSF49313">
    <property type="entry name" value="Cadherin-like"/>
    <property type="match status" value="2"/>
</dbReference>
<evidence type="ECO:0000313" key="8">
    <source>
        <dbReference type="Proteomes" id="UP000663823"/>
    </source>
</evidence>
<dbReference type="GO" id="GO:0016477">
    <property type="term" value="P:cell migration"/>
    <property type="evidence" value="ECO:0007669"/>
    <property type="project" value="TreeGrafter"/>
</dbReference>
<dbReference type="GO" id="GO:0005509">
    <property type="term" value="F:calcium ion binding"/>
    <property type="evidence" value="ECO:0007669"/>
    <property type="project" value="UniProtKB-UniRule"/>
</dbReference>